<reference evidence="3" key="1">
    <citation type="submission" date="2017-11" db="EMBL/GenBank/DDBJ databases">
        <authorList>
            <person name="Lima N.C."/>
            <person name="Parody-Merino A.M."/>
            <person name="Battley P.F."/>
            <person name="Fidler A.E."/>
            <person name="Prosdocimi F."/>
        </authorList>
    </citation>
    <scope>NUCLEOTIDE SEQUENCE [LARGE SCALE GENOMIC DNA]</scope>
</reference>
<feature type="compositionally biased region" description="Basic residues" evidence="1">
    <location>
        <begin position="115"/>
        <end position="124"/>
    </location>
</feature>
<feature type="region of interest" description="Disordered" evidence="1">
    <location>
        <begin position="115"/>
        <end position="134"/>
    </location>
</feature>
<name>A0A2I0TRW6_LIMLA</name>
<dbReference type="PANTHER" id="PTHR33395">
    <property type="entry name" value="TRANSCRIPTASE, PUTATIVE-RELATED-RELATED"/>
    <property type="match status" value="1"/>
</dbReference>
<dbReference type="AlphaFoldDB" id="A0A2I0TRW6"/>
<gene>
    <name evidence="2" type="ORF">llap_13135</name>
</gene>
<dbReference type="GO" id="GO:0061343">
    <property type="term" value="P:cell adhesion involved in heart morphogenesis"/>
    <property type="evidence" value="ECO:0007669"/>
    <property type="project" value="TreeGrafter"/>
</dbReference>
<dbReference type="GO" id="GO:0007508">
    <property type="term" value="P:larval heart development"/>
    <property type="evidence" value="ECO:0007669"/>
    <property type="project" value="TreeGrafter"/>
</dbReference>
<proteinExistence type="predicted"/>
<accession>A0A2I0TRW6</accession>
<dbReference type="GO" id="GO:0003964">
    <property type="term" value="F:RNA-directed DNA polymerase activity"/>
    <property type="evidence" value="ECO:0007669"/>
    <property type="project" value="UniProtKB-KW"/>
</dbReference>
<evidence type="ECO:0000313" key="2">
    <source>
        <dbReference type="EMBL" id="PKU36556.1"/>
    </source>
</evidence>
<dbReference type="GO" id="GO:0031012">
    <property type="term" value="C:extracellular matrix"/>
    <property type="evidence" value="ECO:0007669"/>
    <property type="project" value="TreeGrafter"/>
</dbReference>
<keyword evidence="2" id="KW-0548">Nucleotidyltransferase</keyword>
<organism evidence="2 3">
    <name type="scientific">Limosa lapponica baueri</name>
    <dbReference type="NCBI Taxonomy" id="1758121"/>
    <lineage>
        <taxon>Eukaryota</taxon>
        <taxon>Metazoa</taxon>
        <taxon>Chordata</taxon>
        <taxon>Craniata</taxon>
        <taxon>Vertebrata</taxon>
        <taxon>Euteleostomi</taxon>
        <taxon>Archelosauria</taxon>
        <taxon>Archosauria</taxon>
        <taxon>Dinosauria</taxon>
        <taxon>Saurischia</taxon>
        <taxon>Theropoda</taxon>
        <taxon>Coelurosauria</taxon>
        <taxon>Aves</taxon>
        <taxon>Neognathae</taxon>
        <taxon>Neoaves</taxon>
        <taxon>Charadriiformes</taxon>
        <taxon>Scolopacidae</taxon>
        <taxon>Limosa</taxon>
    </lineage>
</organism>
<dbReference type="Proteomes" id="UP000233556">
    <property type="component" value="Unassembled WGS sequence"/>
</dbReference>
<dbReference type="PANTHER" id="PTHR33395:SF22">
    <property type="entry name" value="REVERSE TRANSCRIPTASE DOMAIN-CONTAINING PROTEIN"/>
    <property type="match status" value="1"/>
</dbReference>
<evidence type="ECO:0000313" key="3">
    <source>
        <dbReference type="Proteomes" id="UP000233556"/>
    </source>
</evidence>
<keyword evidence="3" id="KW-1185">Reference proteome</keyword>
<dbReference type="EMBL" id="KZ507564">
    <property type="protein sequence ID" value="PKU36556.1"/>
    <property type="molecule type" value="Genomic_DNA"/>
</dbReference>
<evidence type="ECO:0000256" key="1">
    <source>
        <dbReference type="SAM" id="MobiDB-lite"/>
    </source>
</evidence>
<keyword evidence="2" id="KW-0695">RNA-directed DNA polymerase</keyword>
<protein>
    <submittedName>
        <fullName evidence="2">Rna-directed dna polymerase from mobile element jockey-like</fullName>
    </submittedName>
</protein>
<dbReference type="OrthoDB" id="416454at2759"/>
<reference evidence="3" key="2">
    <citation type="submission" date="2017-12" db="EMBL/GenBank/DDBJ databases">
        <title>Genome sequence of the Bar-tailed Godwit (Limosa lapponica baueri).</title>
        <authorList>
            <person name="Lima N.C.B."/>
            <person name="Parody-Merino A.M."/>
            <person name="Battley P.F."/>
            <person name="Fidler A.E."/>
            <person name="Prosdocimi F."/>
        </authorList>
    </citation>
    <scope>NUCLEOTIDE SEQUENCE [LARGE SCALE GENOMIC DNA]</scope>
</reference>
<keyword evidence="2" id="KW-0808">Transferase</keyword>
<sequence length="332" mass="38193">MVLRDKGAEQSWQIFKDAFHRAQELSIPRCKKSSKKGKRPAWLSWYLLVELKGKKELHRQFRQDQVSWEKYRDAARLCRDKVRKAKAQLELNLARDAKNNKKGFYRYVNQKRKVKESVHHHHHPTSPDEQECQTGDQVQDHLRNLKVRKSNRPDEIYPWALRELAGEVAKTLSITFEKSWQSGEVPADWKRGNITLIFKKGKKEDPGNYRPVSLTSVPGKIIEQILLEPLLSHMENKKVIRDSQHSFTKGKTCLTNLVAFYDVATALVDNREQQTSSTLTHAKRLTLSHVTSWSLNWKVMDLMDGPLSGSGTGWMAALKGLRSTAQCPLGSQ</sequence>